<keyword evidence="1" id="KW-0378">Hydrolase</keyword>
<proteinExistence type="predicted"/>
<dbReference type="Proteomes" id="UP000824239">
    <property type="component" value="Unassembled WGS sequence"/>
</dbReference>
<reference evidence="1" key="2">
    <citation type="journal article" date="2021" name="PeerJ">
        <title>Extensive microbial diversity within the chicken gut microbiome revealed by metagenomics and culture.</title>
        <authorList>
            <person name="Gilroy R."/>
            <person name="Ravi A."/>
            <person name="Getino M."/>
            <person name="Pursley I."/>
            <person name="Horton D.L."/>
            <person name="Alikhan N.F."/>
            <person name="Baker D."/>
            <person name="Gharbi K."/>
            <person name="Hall N."/>
            <person name="Watson M."/>
            <person name="Adriaenssens E.M."/>
            <person name="Foster-Nyarko E."/>
            <person name="Jarju S."/>
            <person name="Secka A."/>
            <person name="Antonio M."/>
            <person name="Oren A."/>
            <person name="Chaudhuri R.R."/>
            <person name="La Ragione R."/>
            <person name="Hildebrand F."/>
            <person name="Pallen M.J."/>
        </authorList>
    </citation>
    <scope>NUCLEOTIDE SEQUENCE</scope>
    <source>
        <strain evidence="1">ChiBcec15-4380</strain>
    </source>
</reference>
<dbReference type="SFLD" id="SFLDS00003">
    <property type="entry name" value="Haloacid_Dehalogenase"/>
    <property type="match status" value="1"/>
</dbReference>
<organism evidence="1 2">
    <name type="scientific">Candidatus Avoscillospira avicola</name>
    <dbReference type="NCBI Taxonomy" id="2840706"/>
    <lineage>
        <taxon>Bacteria</taxon>
        <taxon>Bacillati</taxon>
        <taxon>Bacillota</taxon>
        <taxon>Clostridia</taxon>
        <taxon>Eubacteriales</taxon>
        <taxon>Oscillospiraceae</taxon>
        <taxon>Oscillospiraceae incertae sedis</taxon>
        <taxon>Candidatus Avoscillospira</taxon>
    </lineage>
</organism>
<dbReference type="GO" id="GO:0006281">
    <property type="term" value="P:DNA repair"/>
    <property type="evidence" value="ECO:0007669"/>
    <property type="project" value="TreeGrafter"/>
</dbReference>
<name>A0A9D1DJ42_9FIRM</name>
<dbReference type="Gene3D" id="1.10.150.240">
    <property type="entry name" value="Putative phosphatase, domain 2"/>
    <property type="match status" value="1"/>
</dbReference>
<gene>
    <name evidence="1" type="ORF">IAA53_10390</name>
</gene>
<dbReference type="GO" id="GO:0008967">
    <property type="term" value="F:phosphoglycolate phosphatase activity"/>
    <property type="evidence" value="ECO:0007669"/>
    <property type="project" value="TreeGrafter"/>
</dbReference>
<dbReference type="InterPro" id="IPR036412">
    <property type="entry name" value="HAD-like_sf"/>
</dbReference>
<dbReference type="InterPro" id="IPR023214">
    <property type="entry name" value="HAD_sf"/>
</dbReference>
<accession>A0A9D1DJ42</accession>
<dbReference type="SUPFAM" id="SSF56784">
    <property type="entry name" value="HAD-like"/>
    <property type="match status" value="1"/>
</dbReference>
<evidence type="ECO:0000313" key="2">
    <source>
        <dbReference type="Proteomes" id="UP000824239"/>
    </source>
</evidence>
<dbReference type="SFLD" id="SFLDG01129">
    <property type="entry name" value="C1.5:_HAD__Beta-PGM__Phosphata"/>
    <property type="match status" value="1"/>
</dbReference>
<dbReference type="InterPro" id="IPR050155">
    <property type="entry name" value="HAD-like_hydrolase_sf"/>
</dbReference>
<dbReference type="InterPro" id="IPR041492">
    <property type="entry name" value="HAD_2"/>
</dbReference>
<sequence length="222" mass="25316">MLRYRCLVLDHDDTTVDSTRAVNYPQFLEALARYRPQLSISEEEFFRYCYDPGFYAMCDQVLHYTPEELAGHVAMWKTYHQTHHPRFFPGIPELLARQRAAGGLYCVVSHSDDDVIAAAYQEAGVPLPDLIFGAEQPPERRKPHPWPLEEIMRRFSLTPADLLVVDDMPHGAQMARAVGVTFAGAGWYGMLPDIEAKMRPQCDVFFPTVEAFAAYLFPEEAE</sequence>
<comment type="caution">
    <text evidence="1">The sequence shown here is derived from an EMBL/GenBank/DDBJ whole genome shotgun (WGS) entry which is preliminary data.</text>
</comment>
<dbReference type="InterPro" id="IPR023198">
    <property type="entry name" value="PGP-like_dom2"/>
</dbReference>
<dbReference type="EMBL" id="DVHE01000080">
    <property type="protein sequence ID" value="HIR51659.1"/>
    <property type="molecule type" value="Genomic_DNA"/>
</dbReference>
<dbReference type="Gene3D" id="3.40.50.1000">
    <property type="entry name" value="HAD superfamily/HAD-like"/>
    <property type="match status" value="1"/>
</dbReference>
<dbReference type="PANTHER" id="PTHR43434:SF1">
    <property type="entry name" value="PHOSPHOGLYCOLATE PHOSPHATASE"/>
    <property type="match status" value="1"/>
</dbReference>
<reference evidence="1" key="1">
    <citation type="submission" date="2020-10" db="EMBL/GenBank/DDBJ databases">
        <authorList>
            <person name="Gilroy R."/>
        </authorList>
    </citation>
    <scope>NUCLEOTIDE SEQUENCE</scope>
    <source>
        <strain evidence="1">ChiBcec15-4380</strain>
    </source>
</reference>
<dbReference type="AlphaFoldDB" id="A0A9D1DJ42"/>
<protein>
    <submittedName>
        <fullName evidence="1">HAD family hydrolase</fullName>
    </submittedName>
</protein>
<evidence type="ECO:0000313" key="1">
    <source>
        <dbReference type="EMBL" id="HIR51659.1"/>
    </source>
</evidence>
<dbReference type="PANTHER" id="PTHR43434">
    <property type="entry name" value="PHOSPHOGLYCOLATE PHOSPHATASE"/>
    <property type="match status" value="1"/>
</dbReference>
<dbReference type="Pfam" id="PF13419">
    <property type="entry name" value="HAD_2"/>
    <property type="match status" value="1"/>
</dbReference>